<comment type="caution">
    <text evidence="3">The sequence shown here is derived from an EMBL/GenBank/DDBJ whole genome shotgun (WGS) entry which is preliminary data.</text>
</comment>
<name>A0A9W7E9Q4_9STRA</name>
<organism evidence="3 4">
    <name type="scientific">Triparma laevis f. longispina</name>
    <dbReference type="NCBI Taxonomy" id="1714387"/>
    <lineage>
        <taxon>Eukaryota</taxon>
        <taxon>Sar</taxon>
        <taxon>Stramenopiles</taxon>
        <taxon>Ochrophyta</taxon>
        <taxon>Bolidophyceae</taxon>
        <taxon>Parmales</taxon>
        <taxon>Triparmaceae</taxon>
        <taxon>Triparma</taxon>
    </lineage>
</organism>
<dbReference type="EMBL" id="BRXW01000626">
    <property type="protein sequence ID" value="GMH70683.1"/>
    <property type="molecule type" value="Genomic_DNA"/>
</dbReference>
<feature type="coiled-coil region" evidence="1">
    <location>
        <begin position="414"/>
        <end position="441"/>
    </location>
</feature>
<accession>A0A9W7E9Q4</accession>
<keyword evidence="2" id="KW-1133">Transmembrane helix</keyword>
<reference evidence="4" key="1">
    <citation type="journal article" date="2023" name="Commun. Biol.">
        <title>Genome analysis of Parmales, the sister group of diatoms, reveals the evolutionary specialization of diatoms from phago-mixotrophs to photoautotrophs.</title>
        <authorList>
            <person name="Ban H."/>
            <person name="Sato S."/>
            <person name="Yoshikawa S."/>
            <person name="Yamada K."/>
            <person name="Nakamura Y."/>
            <person name="Ichinomiya M."/>
            <person name="Sato N."/>
            <person name="Blanc-Mathieu R."/>
            <person name="Endo H."/>
            <person name="Kuwata A."/>
            <person name="Ogata H."/>
        </authorList>
    </citation>
    <scope>NUCLEOTIDE SEQUENCE [LARGE SCALE GENOMIC DNA]</scope>
    <source>
        <strain evidence="4">NIES 3700</strain>
    </source>
</reference>
<evidence type="ECO:0000313" key="4">
    <source>
        <dbReference type="Proteomes" id="UP001165122"/>
    </source>
</evidence>
<feature type="transmembrane region" description="Helical" evidence="2">
    <location>
        <begin position="376"/>
        <end position="401"/>
    </location>
</feature>
<proteinExistence type="predicted"/>
<evidence type="ECO:0000256" key="1">
    <source>
        <dbReference type="SAM" id="Coils"/>
    </source>
</evidence>
<protein>
    <submittedName>
        <fullName evidence="3">Uncharacterized protein</fullName>
    </submittedName>
</protein>
<keyword evidence="4" id="KW-1185">Reference proteome</keyword>
<keyword evidence="2" id="KW-0472">Membrane</keyword>
<gene>
    <name evidence="3" type="ORF">TrLO_g13245</name>
</gene>
<dbReference type="Proteomes" id="UP001165122">
    <property type="component" value="Unassembled WGS sequence"/>
</dbReference>
<sequence>MGKEKKCKKKKKEEALATYKSKESDSSQKLDKSQQWWIERMPEADFRDAESICKSIICLVYLYMVMMYVRKNDVTLLNGISDSERFGLKKATSIVGKLPLLDRKHVTKRGRYPGNKPKEAFKEGNNTDIGLKDVRITDLKSIKGYNHSLAESGFEVGKLGSFINLPQEEDYQTAPPATPWQSGDLPLHNFVRQFQWNTNSINLPNHFAIFFKCGGELLRGATSSGAATEGSARHPPTFNAHIDQDMSGSPLTEMYRGWLPYLFQKTELDLYNIWIPLNNETVRPLALMDERKVQPGDLAKWSETTFGIKSDRFIVTDRATLDSSWYYKSDMEVGDAYVFKTGSVPHTSFAEPGAGDGVRYSLEMRCAGLMWERGNFGFGIIGFVTTTSYYFFVCVLAYNLIKFLSRKTVDRLKEKERQKDINEKREEIKELKAKTKRNEREIERGRAYIKKQKKKVVEIRAGTYSGSDTDG</sequence>
<evidence type="ECO:0000256" key="2">
    <source>
        <dbReference type="SAM" id="Phobius"/>
    </source>
</evidence>
<dbReference type="AlphaFoldDB" id="A0A9W7E9Q4"/>
<keyword evidence="1" id="KW-0175">Coiled coil</keyword>
<evidence type="ECO:0000313" key="3">
    <source>
        <dbReference type="EMBL" id="GMH70683.1"/>
    </source>
</evidence>
<dbReference type="OrthoDB" id="412788at2759"/>
<keyword evidence="2" id="KW-0812">Transmembrane</keyword>